<name>A0A4R4K9H1_9BACT</name>
<dbReference type="OrthoDB" id="957139at2"/>
<organism evidence="1 2">
    <name type="scientific">Arundinibacter roseus</name>
    <dbReference type="NCBI Taxonomy" id="2070510"/>
    <lineage>
        <taxon>Bacteria</taxon>
        <taxon>Pseudomonadati</taxon>
        <taxon>Bacteroidota</taxon>
        <taxon>Cytophagia</taxon>
        <taxon>Cytophagales</taxon>
        <taxon>Spirosomataceae</taxon>
        <taxon>Arundinibacter</taxon>
    </lineage>
</organism>
<proteinExistence type="predicted"/>
<evidence type="ECO:0000313" key="2">
    <source>
        <dbReference type="Proteomes" id="UP000295706"/>
    </source>
</evidence>
<dbReference type="AlphaFoldDB" id="A0A4R4K9H1"/>
<dbReference type="InterPro" id="IPR008969">
    <property type="entry name" value="CarboxyPept-like_regulatory"/>
</dbReference>
<accession>A0A4R4K9H1</accession>
<evidence type="ECO:0008006" key="3">
    <source>
        <dbReference type="Google" id="ProtNLM"/>
    </source>
</evidence>
<protein>
    <recommendedName>
        <fullName evidence="3">Carboxypeptidase regulatory-like domain-containing protein</fullName>
    </recommendedName>
</protein>
<dbReference type="Proteomes" id="UP000295706">
    <property type="component" value="Unassembled WGS sequence"/>
</dbReference>
<comment type="caution">
    <text evidence="1">The sequence shown here is derived from an EMBL/GenBank/DDBJ whole genome shotgun (WGS) entry which is preliminary data.</text>
</comment>
<sequence length="142" mass="15684">MKLKQTQGFLLTFYILLIILCLTDCQLGGPGKRVTTVTGRVIDEAQQPVDSVLIHLNSAGLNKSGIPLGKTYTNEEGNYEFVVDVPKGYDAVSVDISFSHNLDFPTKYKDFIYYENGIKVGGVCCPVGVGSKTMYDFTLLFR</sequence>
<gene>
    <name evidence="1" type="ORF">EZE20_11840</name>
</gene>
<evidence type="ECO:0000313" key="1">
    <source>
        <dbReference type="EMBL" id="TDB64368.1"/>
    </source>
</evidence>
<keyword evidence="2" id="KW-1185">Reference proteome</keyword>
<dbReference type="SUPFAM" id="SSF49464">
    <property type="entry name" value="Carboxypeptidase regulatory domain-like"/>
    <property type="match status" value="1"/>
</dbReference>
<reference evidence="1 2" key="1">
    <citation type="submission" date="2019-02" db="EMBL/GenBank/DDBJ databases">
        <title>Arundinibacter roseus gen. nov., sp. nov., a new member of the family Cytophagaceae.</title>
        <authorList>
            <person name="Szuroczki S."/>
            <person name="Khayer B."/>
            <person name="Sproer C."/>
            <person name="Toumi M."/>
            <person name="Szabo A."/>
            <person name="Felfoldi T."/>
            <person name="Schumann P."/>
            <person name="Toth E."/>
        </authorList>
    </citation>
    <scope>NUCLEOTIDE SEQUENCE [LARGE SCALE GENOMIC DNA]</scope>
    <source>
        <strain evidence="1 2">DMA-k-7a</strain>
    </source>
</reference>
<dbReference type="EMBL" id="SMJU01000007">
    <property type="protein sequence ID" value="TDB64368.1"/>
    <property type="molecule type" value="Genomic_DNA"/>
</dbReference>
<dbReference type="RefSeq" id="WP_132117853.1">
    <property type="nucleotide sequence ID" value="NZ_SMJU01000007.1"/>
</dbReference>